<keyword evidence="6 7" id="KW-0066">ATP synthesis</keyword>
<dbReference type="Pfam" id="PF00213">
    <property type="entry name" value="OSCP"/>
    <property type="match status" value="1"/>
</dbReference>
<comment type="function">
    <text evidence="7">F(1)F(0) ATP synthase produces ATP from ADP in the presence of a proton or sodium gradient. F-type ATPases consist of two structural domains, F(1) containing the extramembraneous catalytic core and F(0) containing the membrane proton channel, linked together by a central stalk and a peripheral stalk. During catalysis, ATP synthesis in the catalytic domain of F(1) is coupled via a rotary mechanism of the central stalk subunits to proton translocation.</text>
</comment>
<dbReference type="RefSeq" id="WP_137013534.1">
    <property type="nucleotide sequence ID" value="NZ_SZPX01000004.1"/>
</dbReference>
<keyword evidence="2 7" id="KW-0813">Transport</keyword>
<comment type="similarity">
    <text evidence="7">Belongs to the ATPase delta chain family.</text>
</comment>
<evidence type="ECO:0000256" key="3">
    <source>
        <dbReference type="ARBA" id="ARBA00022781"/>
    </source>
</evidence>
<evidence type="ECO:0000256" key="4">
    <source>
        <dbReference type="ARBA" id="ARBA00023065"/>
    </source>
</evidence>
<dbReference type="GO" id="GO:0005886">
    <property type="term" value="C:plasma membrane"/>
    <property type="evidence" value="ECO:0007669"/>
    <property type="project" value="UniProtKB-SubCell"/>
</dbReference>
<dbReference type="HAMAP" id="MF_01416">
    <property type="entry name" value="ATP_synth_delta_bact"/>
    <property type="match status" value="1"/>
</dbReference>
<name>A0A4U2Z762_9BACT</name>
<comment type="subcellular location">
    <subcellularLocation>
        <location evidence="7">Cell membrane</location>
        <topology evidence="7">Peripheral membrane protein</topology>
    </subcellularLocation>
    <subcellularLocation>
        <location evidence="1">Membrane</location>
    </subcellularLocation>
</comment>
<evidence type="ECO:0000256" key="6">
    <source>
        <dbReference type="ARBA" id="ARBA00023310"/>
    </source>
</evidence>
<dbReference type="NCBIfam" id="NF006291">
    <property type="entry name" value="PRK08474.1"/>
    <property type="match status" value="1"/>
</dbReference>
<keyword evidence="7" id="KW-1003">Cell membrane</keyword>
<sequence>MEELIAKRYIKALKKSSDIEKMQKISSIFSVLAEAFKDEKFIQIINNPDVSKSQKSEILLDAVKSAESEDVDNLIKLLAEHNRISIIPAMAEVIRKDIAVTTKSYSGVVYSNSDIEAKVIEDLSSGLGSKFDSKISLKFEKSSFNGIKVDVQDLGVEISFSKSRINSQIIEHIAKAI</sequence>
<dbReference type="InterPro" id="IPR026015">
    <property type="entry name" value="ATP_synth_OSCP/delta_N_sf"/>
</dbReference>
<reference evidence="8 9" key="1">
    <citation type="submission" date="2019-04" db="EMBL/GenBank/DDBJ databases">
        <title>Sulfurimonas crateris sp. nov. a facultative anaerobic sulfur-oxidizing chemolithautotrophic bacterium isolated from a terrestrial mud vulcano.</title>
        <authorList>
            <person name="Ratnikova N.M."/>
            <person name="Slobodkin A.I."/>
            <person name="Merkel A.Y."/>
            <person name="Novikov A."/>
            <person name="Bonch-Osmolovskaya E.A."/>
            <person name="Slobodkina G.B."/>
        </authorList>
    </citation>
    <scope>NUCLEOTIDE SEQUENCE [LARGE SCALE GENOMIC DNA]</scope>
    <source>
        <strain evidence="8 9">SN118</strain>
    </source>
</reference>
<keyword evidence="5 7" id="KW-0472">Membrane</keyword>
<keyword evidence="3 7" id="KW-0375">Hydrogen ion transport</keyword>
<organism evidence="8 9">
    <name type="scientific">Sulfurimonas crateris</name>
    <dbReference type="NCBI Taxonomy" id="2574727"/>
    <lineage>
        <taxon>Bacteria</taxon>
        <taxon>Pseudomonadati</taxon>
        <taxon>Campylobacterota</taxon>
        <taxon>Epsilonproteobacteria</taxon>
        <taxon>Campylobacterales</taxon>
        <taxon>Sulfurimonadaceae</taxon>
        <taxon>Sulfurimonas</taxon>
    </lineage>
</organism>
<evidence type="ECO:0000256" key="1">
    <source>
        <dbReference type="ARBA" id="ARBA00004370"/>
    </source>
</evidence>
<dbReference type="AlphaFoldDB" id="A0A4U2Z762"/>
<dbReference type="Proteomes" id="UP000309561">
    <property type="component" value="Unassembled WGS sequence"/>
</dbReference>
<dbReference type="EMBL" id="SZPX01000004">
    <property type="protein sequence ID" value="TKI69715.1"/>
    <property type="molecule type" value="Genomic_DNA"/>
</dbReference>
<accession>A0A4U2Z762</accession>
<keyword evidence="4 7" id="KW-0406">Ion transport</keyword>
<evidence type="ECO:0000256" key="7">
    <source>
        <dbReference type="HAMAP-Rule" id="MF_01416"/>
    </source>
</evidence>
<dbReference type="GO" id="GO:0045259">
    <property type="term" value="C:proton-transporting ATP synthase complex"/>
    <property type="evidence" value="ECO:0007669"/>
    <property type="project" value="UniProtKB-KW"/>
</dbReference>
<dbReference type="OrthoDB" id="5339308at2"/>
<dbReference type="Gene3D" id="1.10.520.20">
    <property type="entry name" value="N-terminal domain of the delta subunit of the F1F0-ATP synthase"/>
    <property type="match status" value="1"/>
</dbReference>
<evidence type="ECO:0000256" key="2">
    <source>
        <dbReference type="ARBA" id="ARBA00022448"/>
    </source>
</evidence>
<evidence type="ECO:0000313" key="9">
    <source>
        <dbReference type="Proteomes" id="UP000309561"/>
    </source>
</evidence>
<protein>
    <recommendedName>
        <fullName evidence="7">ATP synthase subunit delta</fullName>
    </recommendedName>
    <alternativeName>
        <fullName evidence="7">ATP synthase F(1) sector subunit delta</fullName>
    </alternativeName>
    <alternativeName>
        <fullName evidence="7">F-type ATPase subunit delta</fullName>
        <shortName evidence="7">F-ATPase subunit delta</shortName>
    </alternativeName>
</protein>
<dbReference type="SUPFAM" id="SSF47928">
    <property type="entry name" value="N-terminal domain of the delta subunit of the F1F0-ATP synthase"/>
    <property type="match status" value="1"/>
</dbReference>
<comment type="caution">
    <text evidence="8">The sequence shown here is derived from an EMBL/GenBank/DDBJ whole genome shotgun (WGS) entry which is preliminary data.</text>
</comment>
<gene>
    <name evidence="7" type="primary">atpH</name>
    <name evidence="8" type="ORF">FCU45_06560</name>
</gene>
<evidence type="ECO:0000256" key="5">
    <source>
        <dbReference type="ARBA" id="ARBA00023136"/>
    </source>
</evidence>
<comment type="function">
    <text evidence="7">This protein is part of the stalk that links CF(0) to CF(1). It either transmits conformational changes from CF(0) to CF(1) or is implicated in proton conduction.</text>
</comment>
<dbReference type="GO" id="GO:0046933">
    <property type="term" value="F:proton-transporting ATP synthase activity, rotational mechanism"/>
    <property type="evidence" value="ECO:0007669"/>
    <property type="project" value="UniProtKB-UniRule"/>
</dbReference>
<proteinExistence type="inferred from homology"/>
<dbReference type="InterPro" id="IPR000711">
    <property type="entry name" value="ATPase_OSCP/dsu"/>
</dbReference>
<evidence type="ECO:0000313" key="8">
    <source>
        <dbReference type="EMBL" id="TKI69715.1"/>
    </source>
</evidence>
<keyword evidence="9" id="KW-1185">Reference proteome</keyword>
<keyword evidence="7" id="KW-0139">CF(1)</keyword>